<comment type="caution">
    <text evidence="1">The sequence shown here is derived from an EMBL/GenBank/DDBJ whole genome shotgun (WGS) entry which is preliminary data.</text>
</comment>
<feature type="non-terminal residue" evidence="1">
    <location>
        <position position="1"/>
    </location>
</feature>
<dbReference type="InterPro" id="IPR032675">
    <property type="entry name" value="LRR_dom_sf"/>
</dbReference>
<reference evidence="1" key="1">
    <citation type="submission" date="2023-03" db="EMBL/GenBank/DDBJ databases">
        <title>Massive genome expansion in bonnet fungi (Mycena s.s.) driven by repeated elements and novel gene families across ecological guilds.</title>
        <authorList>
            <consortium name="Lawrence Berkeley National Laboratory"/>
            <person name="Harder C.B."/>
            <person name="Miyauchi S."/>
            <person name="Viragh M."/>
            <person name="Kuo A."/>
            <person name="Thoen E."/>
            <person name="Andreopoulos B."/>
            <person name="Lu D."/>
            <person name="Skrede I."/>
            <person name="Drula E."/>
            <person name="Henrissat B."/>
            <person name="Morin E."/>
            <person name="Kohler A."/>
            <person name="Barry K."/>
            <person name="LaButti K."/>
            <person name="Morin E."/>
            <person name="Salamov A."/>
            <person name="Lipzen A."/>
            <person name="Mereny Z."/>
            <person name="Hegedus B."/>
            <person name="Baldrian P."/>
            <person name="Stursova M."/>
            <person name="Weitz H."/>
            <person name="Taylor A."/>
            <person name="Grigoriev I.V."/>
            <person name="Nagy L.G."/>
            <person name="Martin F."/>
            <person name="Kauserud H."/>
        </authorList>
    </citation>
    <scope>NUCLEOTIDE SEQUENCE</scope>
    <source>
        <strain evidence="1">CBHHK182m</strain>
    </source>
</reference>
<dbReference type="SUPFAM" id="SSF52047">
    <property type="entry name" value="RNI-like"/>
    <property type="match status" value="1"/>
</dbReference>
<sequence>VVLTSDYNPAGRLDLRETAVNIAQYGRLCRRLHVIANEVDALPALVDGLRLQDGGRLEALSITRIPRSHSSEPEFHTLINPIFNALLPRLYFIRLYGFVLSWQDVSYYLEAIYIVFHGVLDPAMIPTWVELGLILSGAANLTCLSLRHFSCGPSIELVPIVVLPRVEELDMCFCGDNTTDFLASCGFPLLTILSVTFSSSGDVHKLLVCKFFLTNITSFTLTGKCSDLDSLVNLFASLPLLTSANLCDAGSASVQALTPALDVHAVLPYPRLRELFVGDCSWLEVAVMVGARAILGGTFDFLGINDVAEYDYDECFEDWLGSIEVVGVLSVDPAYDFKDDWIWHT</sequence>
<keyword evidence="2" id="KW-1185">Reference proteome</keyword>
<dbReference type="Gene3D" id="3.80.10.10">
    <property type="entry name" value="Ribonuclease Inhibitor"/>
    <property type="match status" value="1"/>
</dbReference>
<evidence type="ECO:0000313" key="2">
    <source>
        <dbReference type="Proteomes" id="UP001215598"/>
    </source>
</evidence>
<gene>
    <name evidence="1" type="ORF">B0H16DRAFT_1481512</name>
</gene>
<dbReference type="EMBL" id="JARKIB010000441">
    <property type="protein sequence ID" value="KAJ7707879.1"/>
    <property type="molecule type" value="Genomic_DNA"/>
</dbReference>
<name>A0AAD7GY53_9AGAR</name>
<organism evidence="1 2">
    <name type="scientific">Mycena metata</name>
    <dbReference type="NCBI Taxonomy" id="1033252"/>
    <lineage>
        <taxon>Eukaryota</taxon>
        <taxon>Fungi</taxon>
        <taxon>Dikarya</taxon>
        <taxon>Basidiomycota</taxon>
        <taxon>Agaricomycotina</taxon>
        <taxon>Agaricomycetes</taxon>
        <taxon>Agaricomycetidae</taxon>
        <taxon>Agaricales</taxon>
        <taxon>Marasmiineae</taxon>
        <taxon>Mycenaceae</taxon>
        <taxon>Mycena</taxon>
    </lineage>
</organism>
<dbReference type="Proteomes" id="UP001215598">
    <property type="component" value="Unassembled WGS sequence"/>
</dbReference>
<protein>
    <submittedName>
        <fullName evidence="1">Uncharacterized protein</fullName>
    </submittedName>
</protein>
<accession>A0AAD7GY53</accession>
<proteinExistence type="predicted"/>
<evidence type="ECO:0000313" key="1">
    <source>
        <dbReference type="EMBL" id="KAJ7707879.1"/>
    </source>
</evidence>
<dbReference type="AlphaFoldDB" id="A0AAD7GY53"/>